<dbReference type="Pfam" id="PF12840">
    <property type="entry name" value="HTH_20"/>
    <property type="match status" value="1"/>
</dbReference>
<protein>
    <submittedName>
        <fullName evidence="2">Helix-turn-helix domain-containing protein</fullName>
    </submittedName>
</protein>
<dbReference type="Gene3D" id="1.10.10.10">
    <property type="entry name" value="Winged helix-like DNA-binding domain superfamily/Winged helix DNA-binding domain"/>
    <property type="match status" value="1"/>
</dbReference>
<proteinExistence type="predicted"/>
<dbReference type="InterPro" id="IPR036388">
    <property type="entry name" value="WH-like_DNA-bd_sf"/>
</dbReference>
<sequence>MTVLAHPLRSRLLSALRLDGPATATRLARTLGTNSGATSYHLRRLAEVGLVEDTAGGTGRERLWGAAHERHSWFSSDVAGDPDSEAANDWLQAEGLRQFQQRADAWHGAKQEWPLPWRDAAGMSDYFLDLSPAQLAELTHELDAVVERYRAEPPRPDARRVFVFLQAYPDVGGEP</sequence>
<dbReference type="OrthoDB" id="7945987at2"/>
<dbReference type="InterPro" id="IPR036390">
    <property type="entry name" value="WH_DNA-bd_sf"/>
</dbReference>
<dbReference type="SMART" id="SM00418">
    <property type="entry name" value="HTH_ARSR"/>
    <property type="match status" value="1"/>
</dbReference>
<evidence type="ECO:0000259" key="1">
    <source>
        <dbReference type="SMART" id="SM00418"/>
    </source>
</evidence>
<reference evidence="2 3" key="1">
    <citation type="submission" date="2019-10" db="EMBL/GenBank/DDBJ databases">
        <title>Georgenia wutianyii sp. nov. and Georgenia yuyongxinii sp. nov. isolated from plateau pika (Ochotona curzoniae) in the Qinghai-Tibet plateau of China.</title>
        <authorList>
            <person name="Tian Z."/>
        </authorList>
    </citation>
    <scope>NUCLEOTIDE SEQUENCE [LARGE SCALE GENOMIC DNA]</scope>
    <source>
        <strain evidence="2 3">JCM 19765</strain>
    </source>
</reference>
<dbReference type="EMBL" id="WHPC01000140">
    <property type="protein sequence ID" value="MPV39010.1"/>
    <property type="molecule type" value="Genomic_DNA"/>
</dbReference>
<name>A0A6N7ELS6_9MICO</name>
<organism evidence="2 3">
    <name type="scientific">Georgenia subflava</name>
    <dbReference type="NCBI Taxonomy" id="1622177"/>
    <lineage>
        <taxon>Bacteria</taxon>
        <taxon>Bacillati</taxon>
        <taxon>Actinomycetota</taxon>
        <taxon>Actinomycetes</taxon>
        <taxon>Micrococcales</taxon>
        <taxon>Bogoriellaceae</taxon>
        <taxon>Georgenia</taxon>
    </lineage>
</organism>
<dbReference type="InterPro" id="IPR001845">
    <property type="entry name" value="HTH_ArsR_DNA-bd_dom"/>
</dbReference>
<dbReference type="InterPro" id="IPR011991">
    <property type="entry name" value="ArsR-like_HTH"/>
</dbReference>
<accession>A0A6N7ELS6</accession>
<dbReference type="CDD" id="cd00090">
    <property type="entry name" value="HTH_ARSR"/>
    <property type="match status" value="1"/>
</dbReference>
<dbReference type="Proteomes" id="UP000437709">
    <property type="component" value="Unassembled WGS sequence"/>
</dbReference>
<gene>
    <name evidence="2" type="ORF">GB881_18570</name>
</gene>
<feature type="domain" description="HTH arsR-type" evidence="1">
    <location>
        <begin position="2"/>
        <end position="88"/>
    </location>
</feature>
<evidence type="ECO:0000313" key="3">
    <source>
        <dbReference type="Proteomes" id="UP000437709"/>
    </source>
</evidence>
<comment type="caution">
    <text evidence="2">The sequence shown here is derived from an EMBL/GenBank/DDBJ whole genome shotgun (WGS) entry which is preliminary data.</text>
</comment>
<dbReference type="SUPFAM" id="SSF46785">
    <property type="entry name" value="Winged helix' DNA-binding domain"/>
    <property type="match status" value="1"/>
</dbReference>
<keyword evidence="3" id="KW-1185">Reference proteome</keyword>
<dbReference type="AlphaFoldDB" id="A0A6N7ELS6"/>
<evidence type="ECO:0000313" key="2">
    <source>
        <dbReference type="EMBL" id="MPV39010.1"/>
    </source>
</evidence>
<dbReference type="GO" id="GO:0003700">
    <property type="term" value="F:DNA-binding transcription factor activity"/>
    <property type="evidence" value="ECO:0007669"/>
    <property type="project" value="InterPro"/>
</dbReference>